<gene>
    <name evidence="2" type="ORF">LKD37_04140</name>
</gene>
<feature type="domain" description="DpnD/PcfM-like C-terminal" evidence="1">
    <location>
        <begin position="4"/>
        <end position="47"/>
    </location>
</feature>
<evidence type="ECO:0000313" key="3">
    <source>
        <dbReference type="Proteomes" id="UP001199319"/>
    </source>
</evidence>
<dbReference type="AlphaFoldDB" id="A0AAE3DEY0"/>
<organism evidence="2 3">
    <name type="scientific">Brotocaccenecus cirricatena</name>
    <dbReference type="NCBI Taxonomy" id="3064195"/>
    <lineage>
        <taxon>Bacteria</taxon>
        <taxon>Bacillati</taxon>
        <taxon>Bacillota</taxon>
        <taxon>Clostridia</taxon>
        <taxon>Eubacteriales</taxon>
        <taxon>Oscillospiraceae</taxon>
        <taxon>Brotocaccenecus</taxon>
    </lineage>
</organism>
<proteinExistence type="predicted"/>
<name>A0AAE3DEY0_9FIRM</name>
<protein>
    <submittedName>
        <fullName evidence="2">DpnD/PcfM family protein</fullName>
    </submittedName>
</protein>
<dbReference type="Pfam" id="PF14207">
    <property type="entry name" value="DpnD-PcfM"/>
    <property type="match status" value="1"/>
</dbReference>
<comment type="caution">
    <text evidence="2">The sequence shown here is derived from an EMBL/GenBank/DDBJ whole genome shotgun (WGS) entry which is preliminary data.</text>
</comment>
<sequence length="176" mass="20369">MSEYRVIITETLKRAVTVEAESREEAEEAVRRQYQNSEHILVAEDFDGVSFSAQYPKQQVELPYGKMKELFRKAERAGTHVCGYITFMQDCFTVQYSERSRTYAVSSGNKAFQPNMGGYSVYGSCLDGTDPCVRLEQYMAVERGGEKGWSVERCYMLREDYDRVMALPERGRDRER</sequence>
<dbReference type="RefSeq" id="WP_302928026.1">
    <property type="nucleotide sequence ID" value="NZ_JAJEPW010000008.1"/>
</dbReference>
<evidence type="ECO:0000259" key="1">
    <source>
        <dbReference type="Pfam" id="PF14207"/>
    </source>
</evidence>
<dbReference type="Proteomes" id="UP001199319">
    <property type="component" value="Unassembled WGS sequence"/>
</dbReference>
<evidence type="ECO:0000313" key="2">
    <source>
        <dbReference type="EMBL" id="MCC2128719.1"/>
    </source>
</evidence>
<dbReference type="EMBL" id="JAJEPW010000008">
    <property type="protein sequence ID" value="MCC2128719.1"/>
    <property type="molecule type" value="Genomic_DNA"/>
</dbReference>
<reference evidence="2" key="1">
    <citation type="submission" date="2021-10" db="EMBL/GenBank/DDBJ databases">
        <title>Anaerobic single-cell dispensing facilitates the cultivation of human gut bacteria.</title>
        <authorList>
            <person name="Afrizal A."/>
        </authorList>
    </citation>
    <scope>NUCLEOTIDE SEQUENCE</scope>
    <source>
        <strain evidence="2">CLA-AA-H272</strain>
    </source>
</reference>
<dbReference type="InterPro" id="IPR025575">
    <property type="entry name" value="DpnD/PcfM_C"/>
</dbReference>
<accession>A0AAE3DEY0</accession>
<keyword evidence="3" id="KW-1185">Reference proteome</keyword>